<protein>
    <recommendedName>
        <fullName evidence="2">E3 ubiquitin-protein ligase RNF182</fullName>
    </recommendedName>
    <alternativeName>
        <fullName evidence="7">RING finger protein 182</fullName>
    </alternativeName>
    <alternativeName>
        <fullName evidence="6">RING-type E3 ubiquitin transferase RNF182</fullName>
    </alternativeName>
</protein>
<evidence type="ECO:0000256" key="7">
    <source>
        <dbReference type="ARBA" id="ARBA00031239"/>
    </source>
</evidence>
<keyword evidence="5" id="KW-0862">Zinc</keyword>
<dbReference type="RefSeq" id="XP_018027528.1">
    <property type="nucleotide sequence ID" value="XM_018172039.2"/>
</dbReference>
<evidence type="ECO:0000256" key="4">
    <source>
        <dbReference type="ARBA" id="ARBA00022771"/>
    </source>
</evidence>
<dbReference type="PANTHER" id="PTHR46675">
    <property type="entry name" value="E3 UBIQUITIN-PROTEIN LIGASE RNF182"/>
    <property type="match status" value="1"/>
</dbReference>
<name>A0A8B7PMW2_HYAAZ</name>
<dbReference type="SUPFAM" id="SSF57850">
    <property type="entry name" value="RING/U-box"/>
    <property type="match status" value="1"/>
</dbReference>
<evidence type="ECO:0000259" key="10">
    <source>
        <dbReference type="PROSITE" id="PS50089"/>
    </source>
</evidence>
<dbReference type="GO" id="GO:0008270">
    <property type="term" value="F:zinc ion binding"/>
    <property type="evidence" value="ECO:0007669"/>
    <property type="project" value="UniProtKB-KW"/>
</dbReference>
<dbReference type="GeneID" id="108682799"/>
<dbReference type="SMART" id="SM00184">
    <property type="entry name" value="RING"/>
    <property type="match status" value="1"/>
</dbReference>
<dbReference type="CDD" id="cd16449">
    <property type="entry name" value="RING-HC"/>
    <property type="match status" value="1"/>
</dbReference>
<keyword evidence="11" id="KW-1185">Reference proteome</keyword>
<evidence type="ECO:0000256" key="1">
    <source>
        <dbReference type="ARBA" id="ARBA00011482"/>
    </source>
</evidence>
<evidence type="ECO:0000256" key="3">
    <source>
        <dbReference type="ARBA" id="ARBA00022723"/>
    </source>
</evidence>
<dbReference type="InterPro" id="IPR001841">
    <property type="entry name" value="Znf_RING"/>
</dbReference>
<dbReference type="PANTHER" id="PTHR46675:SF4">
    <property type="entry name" value="E3 UBIQUITIN-PROTEIN LIGASE RNF182"/>
    <property type="match status" value="1"/>
</dbReference>
<comment type="subunit">
    <text evidence="1">Interacts with ATP6V0C.</text>
</comment>
<feature type="compositionally biased region" description="Polar residues" evidence="9">
    <location>
        <begin position="74"/>
        <end position="297"/>
    </location>
</feature>
<evidence type="ECO:0000256" key="8">
    <source>
        <dbReference type="PROSITE-ProRule" id="PRU00175"/>
    </source>
</evidence>
<dbReference type="InterPro" id="IPR042285">
    <property type="entry name" value="RNF182"/>
</dbReference>
<feature type="domain" description="RING-type" evidence="10">
    <location>
        <begin position="7"/>
        <end position="50"/>
    </location>
</feature>
<evidence type="ECO:0000313" key="11">
    <source>
        <dbReference type="Proteomes" id="UP000694843"/>
    </source>
</evidence>
<keyword evidence="3" id="KW-0479">Metal-binding</keyword>
<dbReference type="PROSITE" id="PS00518">
    <property type="entry name" value="ZF_RING_1"/>
    <property type="match status" value="1"/>
</dbReference>
<accession>A0A8B7PMW2</accession>
<gene>
    <name evidence="12" type="primary">LOC108682799</name>
</gene>
<dbReference type="OrthoDB" id="654191at2759"/>
<feature type="region of interest" description="Disordered" evidence="9">
    <location>
        <begin position="73"/>
        <end position="297"/>
    </location>
</feature>
<dbReference type="InterPro" id="IPR017907">
    <property type="entry name" value="Znf_RING_CS"/>
</dbReference>
<organism evidence="11 12">
    <name type="scientific">Hyalella azteca</name>
    <name type="common">Amphipod</name>
    <dbReference type="NCBI Taxonomy" id="294128"/>
    <lineage>
        <taxon>Eukaryota</taxon>
        <taxon>Metazoa</taxon>
        <taxon>Ecdysozoa</taxon>
        <taxon>Arthropoda</taxon>
        <taxon>Crustacea</taxon>
        <taxon>Multicrustacea</taxon>
        <taxon>Malacostraca</taxon>
        <taxon>Eumalacostraca</taxon>
        <taxon>Peracarida</taxon>
        <taxon>Amphipoda</taxon>
        <taxon>Senticaudata</taxon>
        <taxon>Talitrida</taxon>
        <taxon>Talitroidea</taxon>
        <taxon>Hyalellidae</taxon>
        <taxon>Hyalella</taxon>
    </lineage>
</organism>
<evidence type="ECO:0000256" key="5">
    <source>
        <dbReference type="ARBA" id="ARBA00022833"/>
    </source>
</evidence>
<keyword evidence="4 8" id="KW-0863">Zinc-finger</keyword>
<sequence>MDKMYACTICYEFYNGCNRKPLSLPCGHVYCHPCLSKIVEKSPRICPSCRKFWAEEIKDLRVIYMLINGEQEPGLSSQEAGEQESGLSSQEAGEQESGLSSQEAGEQESGLSSQEAGEQESGLSSQEAGEQESGLSSQEAGEQESGLSSQEAGEQESGLSSQEAGEQESGLSSQEAGEQESGLSSQEAGEQESGLSSQEAGEQESGLSSQEAGEQESGLSSQEAGEQESGLSSQEAGEQESGLSSQEAGEQESGLSSQEAGEQESGLSSQEAGEQESGLSSQEAGEQESGLSSQEAGEQEFNFTIQEFDDQELYDTEEDPWQIKGENEAQEALADLEIHNSPSFIAGRVATVTSSTEMPILCLSTLLIKLAEAGFTMYLNLDDSFFSRELPPMDCERLDPFLQAGHGHKLVGFYGHVSAATLQKMTGLIVLCLRLETAADVEAHYWREELTDVAVSRNLKPEDIQHRPVSCDQIQCVELEDSEVPWLMALAVKLFALEPPYWRSEKVVTLRSCRLTQPGLAQLLDVGIDVLIVDSSELPLAAMQQLHALAVQKNVELKFLTFN</sequence>
<dbReference type="Pfam" id="PF13639">
    <property type="entry name" value="zf-RING_2"/>
    <property type="match status" value="1"/>
</dbReference>
<reference evidence="12" key="1">
    <citation type="submission" date="2025-08" db="UniProtKB">
        <authorList>
            <consortium name="RefSeq"/>
        </authorList>
    </citation>
    <scope>IDENTIFICATION</scope>
    <source>
        <tissue evidence="12">Whole organism</tissue>
    </source>
</reference>
<evidence type="ECO:0000256" key="2">
    <source>
        <dbReference type="ARBA" id="ARBA00014050"/>
    </source>
</evidence>
<evidence type="ECO:0000256" key="6">
    <source>
        <dbReference type="ARBA" id="ARBA00030086"/>
    </source>
</evidence>
<dbReference type="Proteomes" id="UP000694843">
    <property type="component" value="Unplaced"/>
</dbReference>
<dbReference type="Gene3D" id="3.30.40.10">
    <property type="entry name" value="Zinc/RING finger domain, C3HC4 (zinc finger)"/>
    <property type="match status" value="1"/>
</dbReference>
<dbReference type="AlphaFoldDB" id="A0A8B7PMW2"/>
<dbReference type="InterPro" id="IPR013083">
    <property type="entry name" value="Znf_RING/FYVE/PHD"/>
</dbReference>
<dbReference type="KEGG" id="hazt:108682799"/>
<evidence type="ECO:0000256" key="9">
    <source>
        <dbReference type="SAM" id="MobiDB-lite"/>
    </source>
</evidence>
<evidence type="ECO:0000313" key="12">
    <source>
        <dbReference type="RefSeq" id="XP_018027528.1"/>
    </source>
</evidence>
<proteinExistence type="predicted"/>
<dbReference type="PROSITE" id="PS50089">
    <property type="entry name" value="ZF_RING_2"/>
    <property type="match status" value="1"/>
</dbReference>